<dbReference type="AlphaFoldDB" id="W6U674"/>
<organism evidence="1 2">
    <name type="scientific">Echinococcus granulosus</name>
    <name type="common">Hydatid tapeworm</name>
    <dbReference type="NCBI Taxonomy" id="6210"/>
    <lineage>
        <taxon>Eukaryota</taxon>
        <taxon>Metazoa</taxon>
        <taxon>Spiralia</taxon>
        <taxon>Lophotrochozoa</taxon>
        <taxon>Platyhelminthes</taxon>
        <taxon>Cestoda</taxon>
        <taxon>Eucestoda</taxon>
        <taxon>Cyclophyllidea</taxon>
        <taxon>Taeniidae</taxon>
        <taxon>Echinococcus</taxon>
        <taxon>Echinococcus granulosus group</taxon>
    </lineage>
</organism>
<accession>W6U674</accession>
<evidence type="ECO:0000313" key="2">
    <source>
        <dbReference type="Proteomes" id="UP000019149"/>
    </source>
</evidence>
<proteinExistence type="predicted"/>
<dbReference type="KEGG" id="egl:EGR_08511"/>
<gene>
    <name evidence="1" type="ORF">EGR_08511</name>
</gene>
<dbReference type="Proteomes" id="UP000019149">
    <property type="component" value="Unassembled WGS sequence"/>
</dbReference>
<evidence type="ECO:0000313" key="1">
    <source>
        <dbReference type="EMBL" id="EUB56650.1"/>
    </source>
</evidence>
<reference evidence="1 2" key="1">
    <citation type="journal article" date="2013" name="Nat. Genet.">
        <title>The genome of the hydatid tapeworm Echinococcus granulosus.</title>
        <authorList>
            <person name="Zheng H."/>
            <person name="Zhang W."/>
            <person name="Zhang L."/>
            <person name="Zhang Z."/>
            <person name="Li J."/>
            <person name="Lu G."/>
            <person name="Zhu Y."/>
            <person name="Wang Y."/>
            <person name="Huang Y."/>
            <person name="Liu J."/>
            <person name="Kang H."/>
            <person name="Chen J."/>
            <person name="Wang L."/>
            <person name="Chen A."/>
            <person name="Yu S."/>
            <person name="Gao Z."/>
            <person name="Jin L."/>
            <person name="Gu W."/>
            <person name="Wang Z."/>
            <person name="Zhao L."/>
            <person name="Shi B."/>
            <person name="Wen H."/>
            <person name="Lin R."/>
            <person name="Jones M.K."/>
            <person name="Brejova B."/>
            <person name="Vinar T."/>
            <person name="Zhao G."/>
            <person name="McManus D.P."/>
            <person name="Chen Z."/>
            <person name="Zhou Y."/>
            <person name="Wang S."/>
        </authorList>
    </citation>
    <scope>NUCLEOTIDE SEQUENCE [LARGE SCALE GENOMIC DNA]</scope>
</reference>
<name>W6U674_ECHGR</name>
<protein>
    <submittedName>
        <fullName evidence="1">Uncharacterized protein</fullName>
    </submittedName>
</protein>
<sequence length="134" mass="14839">MALPAGNYSAAAKKCLAGMPLFGKKGISLASTRKAALFLVVKAHPTRLITSHYCIHCPWQDLILRTFKRCDDGIAWQGGRAKEEGGGGGWRDRNVMLHPRPTHSPILCSCSSNLQVIHVACSCRRHHHRHLNHQ</sequence>
<keyword evidence="2" id="KW-1185">Reference proteome</keyword>
<dbReference type="EMBL" id="APAU02000108">
    <property type="protein sequence ID" value="EUB56650.1"/>
    <property type="molecule type" value="Genomic_DNA"/>
</dbReference>
<dbReference type="RefSeq" id="XP_024347846.1">
    <property type="nucleotide sequence ID" value="XM_024497760.1"/>
</dbReference>
<comment type="caution">
    <text evidence="1">The sequence shown here is derived from an EMBL/GenBank/DDBJ whole genome shotgun (WGS) entry which is preliminary data.</text>
</comment>
<dbReference type="CTD" id="36344226"/>
<dbReference type="GeneID" id="36344226"/>